<dbReference type="RefSeq" id="XP_004924804.2">
    <property type="nucleotide sequence ID" value="XM_004924747.5"/>
</dbReference>
<dbReference type="PROSITE" id="PS50053">
    <property type="entry name" value="UBIQUITIN_2"/>
    <property type="match status" value="1"/>
</dbReference>
<evidence type="ECO:0000313" key="5">
    <source>
        <dbReference type="Proteomes" id="UP000005204"/>
    </source>
</evidence>
<evidence type="ECO:0000259" key="3">
    <source>
        <dbReference type="PROSITE" id="PS50053"/>
    </source>
</evidence>
<dbReference type="GeneID" id="101743019"/>
<dbReference type="GO" id="GO:0071816">
    <property type="term" value="P:tail-anchored membrane protein insertion into ER membrane"/>
    <property type="evidence" value="ECO:0007669"/>
    <property type="project" value="TreeGrafter"/>
</dbReference>
<keyword evidence="5" id="KW-1185">Reference proteome</keyword>
<dbReference type="PANTHER" id="PTHR46555:SF1">
    <property type="entry name" value="UBIQUITIN-LIKE PROTEIN 4A"/>
    <property type="match status" value="1"/>
</dbReference>
<dbReference type="InterPro" id="IPR047154">
    <property type="entry name" value="UBL4A-like"/>
</dbReference>
<dbReference type="InterPro" id="IPR029071">
    <property type="entry name" value="Ubiquitin-like_domsf"/>
</dbReference>
<dbReference type="KEGG" id="bmor:101743019"/>
<protein>
    <recommendedName>
        <fullName evidence="3">Ubiquitin-like domain-containing protein</fullName>
    </recommendedName>
</protein>
<reference evidence="4" key="2">
    <citation type="submission" date="2022-06" db="UniProtKB">
        <authorList>
            <consortium name="EnsemblMetazoa"/>
        </authorList>
    </citation>
    <scope>IDENTIFICATION</scope>
    <source>
        <strain evidence="4">p50T (Dazao)</strain>
    </source>
</reference>
<dbReference type="GO" id="GO:0006620">
    <property type="term" value="P:post-translational protein targeting to endoplasmic reticulum membrane"/>
    <property type="evidence" value="ECO:0007669"/>
    <property type="project" value="InterPro"/>
</dbReference>
<dbReference type="GO" id="GO:0071818">
    <property type="term" value="C:BAT3 complex"/>
    <property type="evidence" value="ECO:0007669"/>
    <property type="project" value="TreeGrafter"/>
</dbReference>
<dbReference type="GO" id="GO:0051087">
    <property type="term" value="F:protein-folding chaperone binding"/>
    <property type="evidence" value="ECO:0007669"/>
    <property type="project" value="TreeGrafter"/>
</dbReference>
<keyword evidence="2" id="KW-0963">Cytoplasm</keyword>
<proteinExistence type="predicted"/>
<reference evidence="5" key="1">
    <citation type="journal article" date="2008" name="Insect Biochem. Mol. Biol.">
        <title>The genome of a lepidopteran model insect, the silkworm Bombyx mori.</title>
        <authorList>
            <consortium name="International Silkworm Genome Consortium"/>
        </authorList>
    </citation>
    <scope>NUCLEOTIDE SEQUENCE [LARGE SCALE GENOMIC DNA]</scope>
    <source>
        <strain evidence="5">p50T</strain>
    </source>
</reference>
<evidence type="ECO:0000256" key="2">
    <source>
        <dbReference type="ARBA" id="ARBA00022490"/>
    </source>
</evidence>
<comment type="subcellular location">
    <subcellularLocation>
        <location evidence="1">Cytoplasm</location>
        <location evidence="1">Cytosol</location>
    </subcellularLocation>
</comment>
<dbReference type="Pfam" id="PF00240">
    <property type="entry name" value="ubiquitin"/>
    <property type="match status" value="1"/>
</dbReference>
<accession>A0A8R2AGV6</accession>
<name>A0A8R2AGV6_BOMMO</name>
<dbReference type="PANTHER" id="PTHR46555">
    <property type="entry name" value="UBIQUITIN-LIKE PROTEIN 4A"/>
    <property type="match status" value="1"/>
</dbReference>
<feature type="domain" description="Ubiquitin-like" evidence="3">
    <location>
        <begin position="1"/>
        <end position="77"/>
    </location>
</feature>
<dbReference type="SMART" id="SM00213">
    <property type="entry name" value="UBQ"/>
    <property type="match status" value="1"/>
</dbReference>
<dbReference type="Gene3D" id="3.10.20.90">
    <property type="entry name" value="Phosphatidylinositol 3-kinase Catalytic Subunit, Chain A, domain 1"/>
    <property type="match status" value="1"/>
</dbReference>
<dbReference type="InterPro" id="IPR000626">
    <property type="entry name" value="Ubiquitin-like_dom"/>
</dbReference>
<dbReference type="Proteomes" id="UP000005204">
    <property type="component" value="Unassembled WGS sequence"/>
</dbReference>
<dbReference type="EnsemblMetazoa" id="XM_004924747.4">
    <property type="protein sequence ID" value="XP_004924804.2"/>
    <property type="gene ID" value="LOC101743019"/>
</dbReference>
<dbReference type="AlphaFoldDB" id="A0A8R2AGV6"/>
<evidence type="ECO:0000313" key="4">
    <source>
        <dbReference type="EnsemblMetazoa" id="XP_004924804.2"/>
    </source>
</evidence>
<dbReference type="SMR" id="A0A8R2AGV6"/>
<sequence length="151" mass="17680">MKITVKQLQGGECLIDIYPSMLISELKRHVARKLHIPVEQQKLLLLGRTLLDDHTIQMYPNIKEGTKLNLVVKKPESLYDASFKHYKRQGMSDKDAANTANKLLRIVQEKFDKMSWDEVDRLCYDCLLDERGIRRPAYIENDIEIDDMFNL</sequence>
<organism evidence="4 5">
    <name type="scientific">Bombyx mori</name>
    <name type="common">Silk moth</name>
    <dbReference type="NCBI Taxonomy" id="7091"/>
    <lineage>
        <taxon>Eukaryota</taxon>
        <taxon>Metazoa</taxon>
        <taxon>Ecdysozoa</taxon>
        <taxon>Arthropoda</taxon>
        <taxon>Hexapoda</taxon>
        <taxon>Insecta</taxon>
        <taxon>Pterygota</taxon>
        <taxon>Neoptera</taxon>
        <taxon>Endopterygota</taxon>
        <taxon>Lepidoptera</taxon>
        <taxon>Glossata</taxon>
        <taxon>Ditrysia</taxon>
        <taxon>Bombycoidea</taxon>
        <taxon>Bombycidae</taxon>
        <taxon>Bombycinae</taxon>
        <taxon>Bombyx</taxon>
    </lineage>
</organism>
<evidence type="ECO:0000256" key="1">
    <source>
        <dbReference type="ARBA" id="ARBA00004514"/>
    </source>
</evidence>
<dbReference type="SUPFAM" id="SSF54236">
    <property type="entry name" value="Ubiquitin-like"/>
    <property type="match status" value="1"/>
</dbReference>